<dbReference type="SMART" id="SM00382">
    <property type="entry name" value="AAA"/>
    <property type="match status" value="3"/>
</dbReference>
<dbReference type="GO" id="GO:0005654">
    <property type="term" value="C:nucleoplasm"/>
    <property type="evidence" value="ECO:0007669"/>
    <property type="project" value="UniProtKB-SubCell"/>
</dbReference>
<evidence type="ECO:0000256" key="10">
    <source>
        <dbReference type="SAM" id="MobiDB-lite"/>
    </source>
</evidence>
<feature type="domain" description="AAA+ ATPase" evidence="11">
    <location>
        <begin position="753"/>
        <end position="966"/>
    </location>
</feature>
<keyword evidence="13" id="KW-1185">Reference proteome</keyword>
<dbReference type="Proteomes" id="UP001139887">
    <property type="component" value="Unassembled WGS sequence"/>
</dbReference>
<evidence type="ECO:0000256" key="4">
    <source>
        <dbReference type="ARBA" id="ARBA00017143"/>
    </source>
</evidence>
<dbReference type="FunFam" id="3.40.50.300:FF:000142">
    <property type="entry name" value="Midasin"/>
    <property type="match status" value="1"/>
</dbReference>
<dbReference type="AlphaFoldDB" id="A0A9W8LZ47"/>
<evidence type="ECO:0000256" key="3">
    <source>
        <dbReference type="ARBA" id="ARBA00007188"/>
    </source>
</evidence>
<comment type="caution">
    <text evidence="12">The sequence shown here is derived from an EMBL/GenBank/DDBJ whole genome shotgun (WGS) entry which is preliminary data.</text>
</comment>
<name>A0A9W8LZ47_9FUNG</name>
<feature type="region of interest" description="Disordered" evidence="10">
    <location>
        <begin position="135"/>
        <end position="158"/>
    </location>
</feature>
<feature type="domain" description="AAA+ ATPase" evidence="11">
    <location>
        <begin position="22"/>
        <end position="283"/>
    </location>
</feature>
<evidence type="ECO:0000313" key="12">
    <source>
        <dbReference type="EMBL" id="KAJ2846430.1"/>
    </source>
</evidence>
<dbReference type="Pfam" id="PF17865">
    <property type="entry name" value="AAA_lid_5"/>
    <property type="match status" value="1"/>
</dbReference>
<dbReference type="GO" id="GO:0005524">
    <property type="term" value="F:ATP binding"/>
    <property type="evidence" value="ECO:0007669"/>
    <property type="project" value="UniProtKB-KW"/>
</dbReference>
<comment type="subcellular location">
    <subcellularLocation>
        <location evidence="1">Nucleus</location>
        <location evidence="1">Nucleolus</location>
    </subcellularLocation>
    <subcellularLocation>
        <location evidence="2">Nucleus</location>
        <location evidence="2">Nucleoplasm</location>
    </subcellularLocation>
</comment>
<dbReference type="Pfam" id="PF17867">
    <property type="entry name" value="AAA_lid_7"/>
    <property type="match status" value="1"/>
</dbReference>
<dbReference type="OrthoDB" id="5186at2759"/>
<dbReference type="GO" id="GO:0000027">
    <property type="term" value="P:ribosomal large subunit assembly"/>
    <property type="evidence" value="ECO:0007669"/>
    <property type="project" value="TreeGrafter"/>
</dbReference>
<evidence type="ECO:0000256" key="6">
    <source>
        <dbReference type="ARBA" id="ARBA00022840"/>
    </source>
</evidence>
<dbReference type="InterPro" id="IPR040848">
    <property type="entry name" value="AAA_lid_7"/>
</dbReference>
<dbReference type="Pfam" id="PF07728">
    <property type="entry name" value="AAA_5"/>
    <property type="match status" value="6"/>
</dbReference>
<dbReference type="InterPro" id="IPR003593">
    <property type="entry name" value="AAA+_ATPase"/>
</dbReference>
<dbReference type="InterPro" id="IPR027417">
    <property type="entry name" value="P-loop_NTPase"/>
</dbReference>
<keyword evidence="5" id="KW-0547">Nucleotide-binding</keyword>
<dbReference type="PANTHER" id="PTHR48103">
    <property type="entry name" value="MIDASIN-RELATED"/>
    <property type="match status" value="1"/>
</dbReference>
<keyword evidence="7" id="KW-0143">Chaperone</keyword>
<dbReference type="SUPFAM" id="SSF52540">
    <property type="entry name" value="P-loop containing nucleoside triphosphate hydrolases"/>
    <property type="match status" value="4"/>
</dbReference>
<sequence length="1223" mass="135517">MPFADTRHARRLLERIATCVQLQEPTLLMGETGTGKTTVVQHLAALTGRSLMVFNLSQQSDAADLLGGFRPVDIGQIALRLRETFDALFARTVSVRKNAAFLDKTRVAFGRRDWKRLAALYRAALSNARQMLEKARKQLPASDEQGDQQPGKTKRPRLMTEAGVEGLAEEWNDFESSLDEFSAMRGAKMAFAFVEGALVKAARAGAWILLDEVNLAAPETLACLGGLLQRERTLLLAETGTRIACHQDFRLFACMNPATDVGKRDLPPALRSSFTEIYVHPPDADADDLLAIVRAHLPANAPPILARHVIEFYRSAKTLASEHRVVDGAGQRPHYSLRTLTRSLTYTRDHATAYSLRRALYDGLCMTFATQLEGSTQAVLLNELQAVFAGDNVAQMLRVTPPARPDTVLVQGFWLPALSESTAAAVSGDEYVITASVEAKITALARAVMCGRYPVLIQGPTSAGKTSMVQHLARVTGHTFVRINNHEHTDLQEYLGAYASVDGQLVFQEGLLVKALRHGHWLVLDELNLAPSDVLEALNRLLDDNRELVIPETQEVVRPHPHFMLFATQNPAGLYGGRKALSRAFRNRFVELHFDDIPEAELQQIIIDSCCVPPTHARLLVEVYRNLTHERAQTRIFEASHGFITLRDLFRWAKRRAVSRDELAEHGFMLLAERTRSADEKRVVQRAIERAFYASSDQPHSVRVRRKLDVAALYSEERLRAMPEFAALQNRNDIAWTAAMRRLFILTALCVRFDEPVLLVGDTGSGKTTVCQMLAAARSQQLRIVNCHQNTESSDILGSQRPVRNRAALLAAAHELLLPILGDDCSSIDTPAALQQHIEHLDADAQQRVVDTHKQQLEAAYEHLTRAQALFAWHDGPLVQALRHGDMFLMDELNLADDSVLERLNSVLEPSRTLVLAENVGAAIVTAQEGFQFVATMNPGGDYGKRELSPALRNRFTELWAPQTEDRDDLLLIICQRLRGVDNAQECARVMLDFVAYLRDQLRVLQHPLSLRDYLFWAEFIQRSTLLMDARRGVLHGACMVLLDSIGTQGSPFSVSALRSPTSVKAECIAQLRSMIGDVPNVLADLGVVPACDLNLSTADLASLVKRDHSSARVGVEPFMVETGAIDGNAGNFALHAPTTFDNLVKILRAMQVGKPLLLEGSPGVGKTTLVSTLARIAGHRLVRINLSDQTDLMDLFGTDLPVDDRFAWCDAPFLQALKQGDW</sequence>
<comment type="similarity">
    <text evidence="3">Belongs to the midasin family.</text>
</comment>
<dbReference type="EMBL" id="JANBUW010000541">
    <property type="protein sequence ID" value="KAJ2846430.1"/>
    <property type="molecule type" value="Genomic_DNA"/>
</dbReference>
<dbReference type="InterPro" id="IPR025662">
    <property type="entry name" value="Sigma_54_int_dom_ATP-bd_1"/>
</dbReference>
<evidence type="ECO:0000256" key="2">
    <source>
        <dbReference type="ARBA" id="ARBA00004642"/>
    </source>
</evidence>
<dbReference type="InterPro" id="IPR011704">
    <property type="entry name" value="ATPase_dyneun-rel_AAA"/>
</dbReference>
<evidence type="ECO:0000313" key="13">
    <source>
        <dbReference type="Proteomes" id="UP001139887"/>
    </source>
</evidence>
<accession>A0A9W8LZ47</accession>
<dbReference type="Gene3D" id="3.40.50.300">
    <property type="entry name" value="P-loop containing nucleotide triphosphate hydrolases"/>
    <property type="match status" value="4"/>
</dbReference>
<dbReference type="PROSITE" id="PS00675">
    <property type="entry name" value="SIGMA54_INTERACT_1"/>
    <property type="match status" value="1"/>
</dbReference>
<dbReference type="GO" id="GO:0000055">
    <property type="term" value="P:ribosomal large subunit export from nucleus"/>
    <property type="evidence" value="ECO:0007669"/>
    <property type="project" value="TreeGrafter"/>
</dbReference>
<evidence type="ECO:0000256" key="1">
    <source>
        <dbReference type="ARBA" id="ARBA00004604"/>
    </source>
</evidence>
<evidence type="ECO:0000256" key="7">
    <source>
        <dbReference type="ARBA" id="ARBA00023186"/>
    </source>
</evidence>
<proteinExistence type="inferred from homology"/>
<keyword evidence="8" id="KW-0539">Nucleus</keyword>
<keyword evidence="6" id="KW-0067">ATP-binding</keyword>
<dbReference type="GO" id="GO:0005730">
    <property type="term" value="C:nucleolus"/>
    <property type="evidence" value="ECO:0007669"/>
    <property type="project" value="UniProtKB-SubCell"/>
</dbReference>
<gene>
    <name evidence="12" type="primary">MDN1_2</name>
    <name evidence="12" type="ORF">IWW36_004358</name>
</gene>
<evidence type="ECO:0000256" key="8">
    <source>
        <dbReference type="ARBA" id="ARBA00023242"/>
    </source>
</evidence>
<evidence type="ECO:0000256" key="9">
    <source>
        <dbReference type="ARBA" id="ARBA00077000"/>
    </source>
</evidence>
<feature type="non-terminal residue" evidence="12">
    <location>
        <position position="1223"/>
    </location>
</feature>
<dbReference type="FunFam" id="3.40.50.300:FF:001368">
    <property type="entry name" value="Midasin"/>
    <property type="match status" value="1"/>
</dbReference>
<dbReference type="GO" id="GO:0030687">
    <property type="term" value="C:preribosome, large subunit precursor"/>
    <property type="evidence" value="ECO:0007669"/>
    <property type="project" value="TreeGrafter"/>
</dbReference>
<evidence type="ECO:0000259" key="11">
    <source>
        <dbReference type="SMART" id="SM00382"/>
    </source>
</evidence>
<dbReference type="GO" id="GO:0016887">
    <property type="term" value="F:ATP hydrolysis activity"/>
    <property type="evidence" value="ECO:0007669"/>
    <property type="project" value="InterPro"/>
</dbReference>
<feature type="domain" description="AAA+ ATPase" evidence="11">
    <location>
        <begin position="451"/>
        <end position="595"/>
    </location>
</feature>
<reference evidence="12" key="1">
    <citation type="submission" date="2022-07" db="EMBL/GenBank/DDBJ databases">
        <title>Phylogenomic reconstructions and comparative analyses of Kickxellomycotina fungi.</title>
        <authorList>
            <person name="Reynolds N.K."/>
            <person name="Stajich J.E."/>
            <person name="Barry K."/>
            <person name="Grigoriev I.V."/>
            <person name="Crous P."/>
            <person name="Smith M.E."/>
        </authorList>
    </citation>
    <scope>NUCLEOTIDE SEQUENCE</scope>
    <source>
        <strain evidence="12">NRRL 1566</strain>
    </source>
</reference>
<organism evidence="12 13">
    <name type="scientific">Coemansia brasiliensis</name>
    <dbReference type="NCBI Taxonomy" id="2650707"/>
    <lineage>
        <taxon>Eukaryota</taxon>
        <taxon>Fungi</taxon>
        <taxon>Fungi incertae sedis</taxon>
        <taxon>Zoopagomycota</taxon>
        <taxon>Kickxellomycotina</taxon>
        <taxon>Kickxellomycetes</taxon>
        <taxon>Kickxellales</taxon>
        <taxon>Kickxellaceae</taxon>
        <taxon>Coemansia</taxon>
    </lineage>
</organism>
<evidence type="ECO:0000256" key="5">
    <source>
        <dbReference type="ARBA" id="ARBA00022741"/>
    </source>
</evidence>
<dbReference type="PANTHER" id="PTHR48103:SF2">
    <property type="entry name" value="MIDASIN"/>
    <property type="match status" value="1"/>
</dbReference>
<protein>
    <recommendedName>
        <fullName evidence="4">Midasin</fullName>
    </recommendedName>
    <alternativeName>
        <fullName evidence="9">MIDAS-containing protein</fullName>
    </alternativeName>
</protein>
<dbReference type="InterPro" id="IPR041190">
    <property type="entry name" value="Midasin_AAA_lid_5"/>
</dbReference>